<dbReference type="EMBL" id="FVZE01000001">
    <property type="protein sequence ID" value="SLJ85997.1"/>
    <property type="molecule type" value="Genomic_DNA"/>
</dbReference>
<dbReference type="RefSeq" id="WP_079729109.1">
    <property type="nucleotide sequence ID" value="NZ_FVZE01000001.1"/>
</dbReference>
<name>A0A1U6GR38_9SPHN</name>
<dbReference type="AlphaFoldDB" id="A0A1U6GR38"/>
<organism evidence="1 2">
    <name type="scientific">Novosphingobium mathurense</name>
    <dbReference type="NCBI Taxonomy" id="428990"/>
    <lineage>
        <taxon>Bacteria</taxon>
        <taxon>Pseudomonadati</taxon>
        <taxon>Pseudomonadota</taxon>
        <taxon>Alphaproteobacteria</taxon>
        <taxon>Sphingomonadales</taxon>
        <taxon>Sphingomonadaceae</taxon>
        <taxon>Novosphingobium</taxon>
    </lineage>
</organism>
<sequence length="213" mass="24127">MAAILLTHANLHHLKSRLRTALPHVKSSYISEGLAAALGYRTHAALLAGMKASREKYPPLARVSDVKLTERLSDFGADDQAVDLSGMAREALPDPIWRAFAKRERAANDNWFYACQRRNVPFVYLHIGRKYWRLNWDCISTEKNYDAHLRGDAGTTLMRAMFKRFQERTRLDPTQAMFDGSTFVGTVDGLLPQTACDLADDFFEMLYTPVRAA</sequence>
<evidence type="ECO:0000313" key="1">
    <source>
        <dbReference type="EMBL" id="SLJ85997.1"/>
    </source>
</evidence>
<protein>
    <submittedName>
        <fullName evidence="1">Uncharacterized protein</fullName>
    </submittedName>
</protein>
<evidence type="ECO:0000313" key="2">
    <source>
        <dbReference type="Proteomes" id="UP000190989"/>
    </source>
</evidence>
<keyword evidence="2" id="KW-1185">Reference proteome</keyword>
<gene>
    <name evidence="1" type="ORF">SAMN06295987_1014</name>
</gene>
<proteinExistence type="predicted"/>
<accession>A0A1U6GR38</accession>
<dbReference type="Proteomes" id="UP000190989">
    <property type="component" value="Unassembled WGS sequence"/>
</dbReference>
<reference evidence="2" key="1">
    <citation type="submission" date="2017-02" db="EMBL/GenBank/DDBJ databases">
        <authorList>
            <person name="Varghese N."/>
            <person name="Submissions S."/>
        </authorList>
    </citation>
    <scope>NUCLEOTIDE SEQUENCE [LARGE SCALE GENOMIC DNA]</scope>
    <source>
        <strain evidence="2">SM117</strain>
    </source>
</reference>